<feature type="transmembrane region" description="Helical" evidence="1">
    <location>
        <begin position="51"/>
        <end position="69"/>
    </location>
</feature>
<keyword evidence="3" id="KW-1185">Reference proteome</keyword>
<name>A0ABT6Y318_9BACT</name>
<dbReference type="RefSeq" id="WP_283343237.1">
    <property type="nucleotide sequence ID" value="NZ_JASHIF010000002.1"/>
</dbReference>
<gene>
    <name evidence="2" type="ORF">QM524_01950</name>
</gene>
<evidence type="ECO:0008006" key="4">
    <source>
        <dbReference type="Google" id="ProtNLM"/>
    </source>
</evidence>
<keyword evidence="1" id="KW-1133">Transmembrane helix</keyword>
<dbReference type="Proteomes" id="UP001236507">
    <property type="component" value="Unassembled WGS sequence"/>
</dbReference>
<feature type="transmembrane region" description="Helical" evidence="1">
    <location>
        <begin position="20"/>
        <end position="39"/>
    </location>
</feature>
<evidence type="ECO:0000313" key="3">
    <source>
        <dbReference type="Proteomes" id="UP001236507"/>
    </source>
</evidence>
<protein>
    <recommendedName>
        <fullName evidence="4">SMODS-associated and fused to various effectors domain-containing protein</fullName>
    </recommendedName>
</protein>
<proteinExistence type="predicted"/>
<sequence length="282" mass="33160">MQKSSFIFERLKKFGLKHTAALLAFELLGVFIMYISKHVTNEDLKGFVHEVGILFATIVPILFVYEFILRASFILEMKENVSAVFEEATKIIVPERYHNIRTLGINDTFYKLNLDMINRDIINSFECEIKFLKIWIPLIEKFEDSIVNAINLNKCSVRIILLDPENGVDVMKKRSLCLKYFNFERTRDAIIQNREVLQSIYNRLDIDKKDKLKLKFHNDFVAISLIGIDSKLIQGFYLHDKIATEGTHIVVRDKASMFHKDLSYHFEKQWNMAKEYKFDLSE</sequence>
<dbReference type="EMBL" id="JASHIF010000002">
    <property type="protein sequence ID" value="MDI9857962.1"/>
    <property type="molecule type" value="Genomic_DNA"/>
</dbReference>
<evidence type="ECO:0000256" key="1">
    <source>
        <dbReference type="SAM" id="Phobius"/>
    </source>
</evidence>
<organism evidence="2 3">
    <name type="scientific">Flectobacillus roseus</name>
    <dbReference type="NCBI Taxonomy" id="502259"/>
    <lineage>
        <taxon>Bacteria</taxon>
        <taxon>Pseudomonadati</taxon>
        <taxon>Bacteroidota</taxon>
        <taxon>Cytophagia</taxon>
        <taxon>Cytophagales</taxon>
        <taxon>Flectobacillaceae</taxon>
        <taxon>Flectobacillus</taxon>
    </lineage>
</organism>
<accession>A0ABT6Y318</accession>
<keyword evidence="1" id="KW-0812">Transmembrane</keyword>
<reference evidence="2 3" key="1">
    <citation type="submission" date="2023-05" db="EMBL/GenBank/DDBJ databases">
        <title>Novel species of genus Flectobacillus isolated from stream in China.</title>
        <authorList>
            <person name="Lu H."/>
        </authorList>
    </citation>
    <scope>NUCLEOTIDE SEQUENCE [LARGE SCALE GENOMIC DNA]</scope>
    <source>
        <strain evidence="2 3">KCTC 42575</strain>
    </source>
</reference>
<comment type="caution">
    <text evidence="2">The sequence shown here is derived from an EMBL/GenBank/DDBJ whole genome shotgun (WGS) entry which is preliminary data.</text>
</comment>
<keyword evidence="1" id="KW-0472">Membrane</keyword>
<evidence type="ECO:0000313" key="2">
    <source>
        <dbReference type="EMBL" id="MDI9857962.1"/>
    </source>
</evidence>